<dbReference type="InterPro" id="IPR015699">
    <property type="entry name" value="DNA-dir_RNA_pol1_lsu_N"/>
</dbReference>
<dbReference type="InParanoid" id="A0A2P6NZE4"/>
<evidence type="ECO:0000256" key="6">
    <source>
        <dbReference type="ARBA" id="ARBA00022723"/>
    </source>
</evidence>
<comment type="subcellular location">
    <subcellularLocation>
        <location evidence="1">Nucleus</location>
    </subcellularLocation>
</comment>
<dbReference type="PANTHER" id="PTHR19376">
    <property type="entry name" value="DNA-DIRECTED RNA POLYMERASE"/>
    <property type="match status" value="1"/>
</dbReference>
<dbReference type="InterPro" id="IPR000722">
    <property type="entry name" value="RNA_pol_asu"/>
</dbReference>
<keyword evidence="10" id="KW-0539">Nucleus</keyword>
<evidence type="ECO:0000256" key="12">
    <source>
        <dbReference type="SAM" id="MobiDB-lite"/>
    </source>
</evidence>
<dbReference type="Pfam" id="PF05000">
    <property type="entry name" value="RNA_pol_Rpb1_4"/>
    <property type="match status" value="1"/>
</dbReference>
<dbReference type="Gene3D" id="2.40.40.20">
    <property type="match status" value="1"/>
</dbReference>
<dbReference type="GO" id="GO:0005736">
    <property type="term" value="C:RNA polymerase I complex"/>
    <property type="evidence" value="ECO:0007669"/>
    <property type="project" value="UniProtKB-ARBA"/>
</dbReference>
<dbReference type="InterPro" id="IPR045867">
    <property type="entry name" value="DNA-dir_RpoC_beta_prime"/>
</dbReference>
<dbReference type="InterPro" id="IPR044893">
    <property type="entry name" value="RNA_pol_Rpb1_clamp_domain"/>
</dbReference>
<feature type="region of interest" description="Disordered" evidence="12">
    <location>
        <begin position="154"/>
        <end position="188"/>
    </location>
</feature>
<dbReference type="Gene3D" id="3.30.70.2850">
    <property type="match status" value="1"/>
</dbReference>
<keyword evidence="15" id="KW-1185">Reference proteome</keyword>
<dbReference type="EMBL" id="MDYQ01000004">
    <property type="protein sequence ID" value="PRP89299.1"/>
    <property type="molecule type" value="Genomic_DNA"/>
</dbReference>
<dbReference type="PANTHER" id="PTHR19376:SF11">
    <property type="entry name" value="DNA-DIRECTED RNA POLYMERASE I SUBUNIT RPA1"/>
    <property type="match status" value="1"/>
</dbReference>
<evidence type="ECO:0000256" key="7">
    <source>
        <dbReference type="ARBA" id="ARBA00022833"/>
    </source>
</evidence>
<dbReference type="Pfam" id="PF04998">
    <property type="entry name" value="RNA_pol_Rpb1_5"/>
    <property type="match status" value="1"/>
</dbReference>
<feature type="domain" description="RNA polymerase N-terminal" evidence="13">
    <location>
        <begin position="330"/>
        <end position="633"/>
    </location>
</feature>
<dbReference type="CDD" id="cd02735">
    <property type="entry name" value="RNAP_I_Rpa1_C"/>
    <property type="match status" value="1"/>
</dbReference>
<evidence type="ECO:0000256" key="5">
    <source>
        <dbReference type="ARBA" id="ARBA00022695"/>
    </source>
</evidence>
<dbReference type="GO" id="GO:0003677">
    <property type="term" value="F:DNA binding"/>
    <property type="evidence" value="ECO:0007669"/>
    <property type="project" value="InterPro"/>
</dbReference>
<keyword evidence="9 11" id="KW-0804">Transcription</keyword>
<dbReference type="Gene3D" id="6.10.250.2940">
    <property type="match status" value="1"/>
</dbReference>
<comment type="catalytic activity">
    <reaction evidence="11">
        <text>RNA(n) + a ribonucleoside 5'-triphosphate = RNA(n+1) + diphosphate</text>
        <dbReference type="Rhea" id="RHEA:21248"/>
        <dbReference type="Rhea" id="RHEA-COMP:14527"/>
        <dbReference type="Rhea" id="RHEA-COMP:17342"/>
        <dbReference type="ChEBI" id="CHEBI:33019"/>
        <dbReference type="ChEBI" id="CHEBI:61557"/>
        <dbReference type="ChEBI" id="CHEBI:140395"/>
        <dbReference type="EC" id="2.7.7.6"/>
    </reaction>
</comment>
<evidence type="ECO:0000256" key="11">
    <source>
        <dbReference type="RuleBase" id="RU004279"/>
    </source>
</evidence>
<evidence type="ECO:0000313" key="14">
    <source>
        <dbReference type="EMBL" id="PRP89299.1"/>
    </source>
</evidence>
<name>A0A2P6NZE4_9EUKA</name>
<dbReference type="Gene3D" id="1.10.132.30">
    <property type="match status" value="1"/>
</dbReference>
<dbReference type="OrthoDB" id="270392at2759"/>
<proteinExistence type="inferred from homology"/>
<dbReference type="Gene3D" id="3.30.1490.180">
    <property type="entry name" value="RNA polymerase ii"/>
    <property type="match status" value="1"/>
</dbReference>
<evidence type="ECO:0000256" key="2">
    <source>
        <dbReference type="ARBA" id="ARBA00006460"/>
    </source>
</evidence>
<dbReference type="InterPro" id="IPR007066">
    <property type="entry name" value="RNA_pol_Rpb1_3"/>
</dbReference>
<keyword evidence="6" id="KW-0479">Metal-binding</keyword>
<dbReference type="Gene3D" id="1.10.274.100">
    <property type="entry name" value="RNA polymerase Rpb1, domain 3"/>
    <property type="match status" value="1"/>
</dbReference>
<sequence>MSVVEITAPESYSRITGEPIKNGLYDLRMGPDGRSQSYCISCDLHAKKCPGHYGHIKMLAPLFNPLTFLDMMRLVKISCIFCHKLIQNRNTLYCLETVLAAIDYGLDEDAKYLLESTLARNLREKVRLIHQGKTKEAESFSIFHEVDKDSTLLNKEDKDGKDAKKSKKSKKEEDGDEDDTLPPPPIERMSTSAAHELRQKAVSQLYSVTFPKNCPNSKCNQPINKYRSDQERVKVFLTVRAMNTNKLNQFLRDEKYEKWIGERYPDMKRKEPFFQEKKNAAAGMESVLVTPQHLMYHLRELWANHADLFSYVFGVIDRQDGVPTRISNPDRFFVEYVPVPPNKYRPSNIGERGLLPYAQNSYYADIINLNPDLDGFNDHVNMKLVLAQSALNTLYDNRRSHDKKAAPGISQILEKKEGLFRKNMMGKRVNFACRTVISPDPYLQTNQMGIPPYFAERLTYPEPVTERNYKEMAAAVVNGPHKHPGALAIEDEKGRVINLQFMSEDERRAQSMLLRTFHEDSDPHSIKKVYRHVRDGDVVLTNRQPTLHKPSIMAHFVKVLKSEKTLRMHYANCNTFNADFDGDEMNVHLPQDPLARAEAQTIAMADYQYITARNGGPLRGLIQDHVVTGVLLTMRDTFLELPHFTQIVYSAVLELNYHEPVVIPTPAVLRPKRLWTGKQVVSTVLKQIVVGKKGLNLNAKAKVPDRMWGPDSGEGDVIFRDNDLLTGVLDKSAFGASGYGLVHACYEIYGGVIAGQLLSCLSRLFTIYLQDVGFSCGMDDLLLAITAEEKRAELLLEANSIGVEVAQAYVKKEKGEEGLNDPDSLKHLLRNDKGRAALDNMMKSKTHPFSTQIVDHCLPDGQLKRFPHNYLSMMTVSGAKGASVNHSQISCLLGQQELEGRRVPVMQSGKTLPSFDAFDTSSRAGGYIADRFLTGIKPQEYFFHCMAGREGLVDTAVKTSRSGYLQRCLIKHMEGLKVCYDNTVRDADGSIIQFFYGEDGIDVMNTAFLEKFTFQAQNYNALKELHWPQKTAAEEEGNSTVSPLTDEHAKKLQKRLDKQKKQKEHLMDPIMSQISPQYNIGSTSEKFFAQLADYCERNPDKLIKSDENKKGVRAKSFKTMSLMKYYHSLAHAGEAVGLVAAQSIGEPSTQMTLNTFHLAGRGDVNVTLGIPRLRELLMTGSRDISTPGMNLPLHNGATEKDAENLCKKLARVQLSEVVLDIIVVEKFEMDNTMPQRTYDVTVQFKSENETLSKHDVSYKQIKAVTGRVFLRSLHEAVKKMSSVDSNSIVTTVSTAMSKRADHDAAAVLAEDAEDLDEKSKKGRGKNDDLSDRKKDSKKKDMATYDEDDEEREEEEEAEEKEEKEEEEEGKEKLAVEEKLHYVQTSSFDASKGIFHVKFSIPASQKKSLMLTLVEEQLNVTPVHLVEGIQKAVVVKGKNNQFSVATEGINFPATHLLQEYFDVTRVTCNQPHAMNDTYGIESGRHTIANEISNVFGVYGIAVDFRHLSLIADYMTKSGSYKAMNRSALLSNPSMYQKASFESTLMFIAKGTMSGDSEMIRSPSAGIVLGKVVEVGTGTFECYQPILSYAS</sequence>
<evidence type="ECO:0000256" key="10">
    <source>
        <dbReference type="ARBA" id="ARBA00023242"/>
    </source>
</evidence>
<keyword evidence="3 11" id="KW-0240">DNA-directed RNA polymerase</keyword>
<dbReference type="Gene3D" id="1.10.357.120">
    <property type="match status" value="1"/>
</dbReference>
<keyword evidence="8" id="KW-0460">Magnesium</keyword>
<feature type="region of interest" description="Disordered" evidence="12">
    <location>
        <begin position="1311"/>
        <end position="1374"/>
    </location>
</feature>
<dbReference type="FunCoup" id="A0A2P6NZE4">
    <property type="interactions" value="533"/>
</dbReference>
<dbReference type="Pfam" id="PF04983">
    <property type="entry name" value="RNA_pol_Rpb1_3"/>
    <property type="match status" value="1"/>
</dbReference>
<dbReference type="SUPFAM" id="SSF64484">
    <property type="entry name" value="beta and beta-prime subunits of DNA dependent RNA-polymerase"/>
    <property type="match status" value="1"/>
</dbReference>
<dbReference type="InterPro" id="IPR007083">
    <property type="entry name" value="RNA_pol_Rpb1_4"/>
</dbReference>
<organism evidence="14 15">
    <name type="scientific">Planoprotostelium fungivorum</name>
    <dbReference type="NCBI Taxonomy" id="1890364"/>
    <lineage>
        <taxon>Eukaryota</taxon>
        <taxon>Amoebozoa</taxon>
        <taxon>Evosea</taxon>
        <taxon>Variosea</taxon>
        <taxon>Cavosteliida</taxon>
        <taxon>Cavosteliaceae</taxon>
        <taxon>Planoprotostelium</taxon>
    </lineage>
</organism>
<dbReference type="InterPro" id="IPR007081">
    <property type="entry name" value="RNA_pol_Rpb1_5"/>
</dbReference>
<comment type="caution">
    <text evidence="14">The sequence shown here is derived from an EMBL/GenBank/DDBJ whole genome shotgun (WGS) entry which is preliminary data.</text>
</comment>
<reference evidence="14 15" key="1">
    <citation type="journal article" date="2018" name="Genome Biol. Evol.">
        <title>Multiple Roots of Fruiting Body Formation in Amoebozoa.</title>
        <authorList>
            <person name="Hillmann F."/>
            <person name="Forbes G."/>
            <person name="Novohradska S."/>
            <person name="Ferling I."/>
            <person name="Riege K."/>
            <person name="Groth M."/>
            <person name="Westermann M."/>
            <person name="Marz M."/>
            <person name="Spaller T."/>
            <person name="Winckler T."/>
            <person name="Schaap P."/>
            <person name="Glockner G."/>
        </authorList>
    </citation>
    <scope>NUCLEOTIDE SEQUENCE [LARGE SCALE GENOMIC DNA]</scope>
    <source>
        <strain evidence="14 15">Jena</strain>
    </source>
</reference>
<dbReference type="GO" id="GO:0003899">
    <property type="term" value="F:DNA-directed RNA polymerase activity"/>
    <property type="evidence" value="ECO:0007669"/>
    <property type="project" value="UniProtKB-EC"/>
</dbReference>
<comment type="similarity">
    <text evidence="2 11">Belongs to the RNA polymerase beta' chain family.</text>
</comment>
<dbReference type="InterPro" id="IPR007080">
    <property type="entry name" value="RNA_pol_Rpb1_1"/>
</dbReference>
<dbReference type="FunFam" id="2.40.40.20:FF:000019">
    <property type="entry name" value="DNA-directed RNA polymerase II subunit RPB1"/>
    <property type="match status" value="1"/>
</dbReference>
<protein>
    <recommendedName>
        <fullName evidence="11">DNA-directed RNA polymerase subunit</fullName>
        <ecNumber evidence="11">2.7.7.6</ecNumber>
    </recommendedName>
</protein>
<dbReference type="GO" id="GO:0046872">
    <property type="term" value="F:metal ion binding"/>
    <property type="evidence" value="ECO:0007669"/>
    <property type="project" value="UniProtKB-KW"/>
</dbReference>
<dbReference type="Gene3D" id="4.10.860.120">
    <property type="entry name" value="RNA polymerase II, clamp domain"/>
    <property type="match status" value="1"/>
</dbReference>
<dbReference type="Pfam" id="PF00623">
    <property type="entry name" value="RNA_pol_Rpb1_2"/>
    <property type="match status" value="1"/>
</dbReference>
<dbReference type="STRING" id="1890364.A0A2P6NZE4"/>
<dbReference type="InterPro" id="IPR047107">
    <property type="entry name" value="DNA-dir_RNA_pol1_lsu_C"/>
</dbReference>
<evidence type="ECO:0000256" key="1">
    <source>
        <dbReference type="ARBA" id="ARBA00004123"/>
    </source>
</evidence>
<dbReference type="EC" id="2.7.7.6" evidence="11"/>
<dbReference type="CDD" id="cd01435">
    <property type="entry name" value="RNAP_I_RPA1_N"/>
    <property type="match status" value="1"/>
</dbReference>
<accession>A0A2P6NZE4</accession>
<dbReference type="InterPro" id="IPR042102">
    <property type="entry name" value="RNA_pol_Rpb1_3_sf"/>
</dbReference>
<dbReference type="InterPro" id="IPR006592">
    <property type="entry name" value="RNA_pol_N"/>
</dbReference>
<evidence type="ECO:0000256" key="8">
    <source>
        <dbReference type="ARBA" id="ARBA00022842"/>
    </source>
</evidence>
<feature type="compositionally biased region" description="Basic and acidic residues" evidence="12">
    <location>
        <begin position="154"/>
        <end position="163"/>
    </location>
</feature>
<evidence type="ECO:0000313" key="15">
    <source>
        <dbReference type="Proteomes" id="UP000241769"/>
    </source>
</evidence>
<dbReference type="GO" id="GO:0006351">
    <property type="term" value="P:DNA-templated transcription"/>
    <property type="evidence" value="ECO:0007669"/>
    <property type="project" value="InterPro"/>
</dbReference>
<evidence type="ECO:0000256" key="3">
    <source>
        <dbReference type="ARBA" id="ARBA00022478"/>
    </source>
</evidence>
<comment type="function">
    <text evidence="11">DNA-dependent RNA polymerase catalyzes the transcription of DNA into RNA using the four ribonucleoside triphosphates as substrates.</text>
</comment>
<keyword evidence="7" id="KW-0862">Zinc</keyword>
<dbReference type="Pfam" id="PF04997">
    <property type="entry name" value="RNA_pol_Rpb1_1"/>
    <property type="match status" value="1"/>
</dbReference>
<evidence type="ECO:0000259" key="13">
    <source>
        <dbReference type="SMART" id="SM00663"/>
    </source>
</evidence>
<feature type="compositionally biased region" description="Acidic residues" evidence="12">
    <location>
        <begin position="1343"/>
        <end position="1368"/>
    </location>
</feature>
<keyword evidence="4 11" id="KW-0808">Transferase</keyword>
<evidence type="ECO:0000256" key="9">
    <source>
        <dbReference type="ARBA" id="ARBA00023163"/>
    </source>
</evidence>
<evidence type="ECO:0000256" key="4">
    <source>
        <dbReference type="ARBA" id="ARBA00022679"/>
    </source>
</evidence>
<dbReference type="SMART" id="SM00663">
    <property type="entry name" value="RPOLA_N"/>
    <property type="match status" value="1"/>
</dbReference>
<dbReference type="InterPro" id="IPR038120">
    <property type="entry name" value="Rpb1_funnel_sf"/>
</dbReference>
<gene>
    <name evidence="14" type="ORF">PROFUN_02173</name>
</gene>
<feature type="compositionally biased region" description="Basic and acidic residues" evidence="12">
    <location>
        <begin position="1324"/>
        <end position="1342"/>
    </location>
</feature>
<dbReference type="Proteomes" id="UP000241769">
    <property type="component" value="Unassembled WGS sequence"/>
</dbReference>
<keyword evidence="5 11" id="KW-0548">Nucleotidyltransferase</keyword>